<dbReference type="EMBL" id="CAACVI010000023">
    <property type="protein sequence ID" value="VEN74107.1"/>
    <property type="molecule type" value="Genomic_DNA"/>
</dbReference>
<evidence type="ECO:0000256" key="2">
    <source>
        <dbReference type="ARBA" id="ARBA00022801"/>
    </source>
</evidence>
<dbReference type="Pfam" id="PF13365">
    <property type="entry name" value="Trypsin_2"/>
    <property type="match status" value="1"/>
</dbReference>
<name>A0A484HHD0_9BACT</name>
<dbReference type="InterPro" id="IPR051201">
    <property type="entry name" value="Chloro_Bact_Ser_Proteases"/>
</dbReference>
<reference evidence="4" key="1">
    <citation type="submission" date="2019-01" db="EMBL/GenBank/DDBJ databases">
        <authorList>
            <consortium name="Genoscope - CEA"/>
            <person name="William W."/>
        </authorList>
    </citation>
    <scope>NUCLEOTIDE SEQUENCE</scope>
    <source>
        <strain evidence="4">CR-1</strain>
    </source>
</reference>
<evidence type="ECO:0000256" key="1">
    <source>
        <dbReference type="ARBA" id="ARBA00022670"/>
    </source>
</evidence>
<dbReference type="GO" id="GO:0006508">
    <property type="term" value="P:proteolysis"/>
    <property type="evidence" value="ECO:0007669"/>
    <property type="project" value="UniProtKB-KW"/>
</dbReference>
<keyword evidence="1" id="KW-0645">Protease</keyword>
<keyword evidence="2" id="KW-0378">Hydrolase</keyword>
<dbReference type="Gene3D" id="2.40.10.120">
    <property type="match status" value="1"/>
</dbReference>
<feature type="transmembrane region" description="Helical" evidence="3">
    <location>
        <begin position="29"/>
        <end position="48"/>
    </location>
</feature>
<evidence type="ECO:0000313" key="4">
    <source>
        <dbReference type="EMBL" id="VEN74107.1"/>
    </source>
</evidence>
<dbReference type="InterPro" id="IPR001940">
    <property type="entry name" value="Peptidase_S1C"/>
</dbReference>
<organism evidence="4">
    <name type="scientific">uncultured Desulfobacteraceae bacterium</name>
    <dbReference type="NCBI Taxonomy" id="218296"/>
    <lineage>
        <taxon>Bacteria</taxon>
        <taxon>Pseudomonadati</taxon>
        <taxon>Thermodesulfobacteriota</taxon>
        <taxon>Desulfobacteria</taxon>
        <taxon>Desulfobacterales</taxon>
        <taxon>Desulfobacteraceae</taxon>
        <taxon>environmental samples</taxon>
    </lineage>
</organism>
<gene>
    <name evidence="4" type="primary">mamE-Nter</name>
    <name evidence="4" type="ORF">EPICR_30037</name>
</gene>
<dbReference type="PANTHER" id="PTHR43343:SF3">
    <property type="entry name" value="PROTEASE DO-LIKE 8, CHLOROPLASTIC"/>
    <property type="match status" value="1"/>
</dbReference>
<proteinExistence type="predicted"/>
<dbReference type="AlphaFoldDB" id="A0A484HHD0"/>
<dbReference type="GO" id="GO:0004252">
    <property type="term" value="F:serine-type endopeptidase activity"/>
    <property type="evidence" value="ECO:0007669"/>
    <property type="project" value="InterPro"/>
</dbReference>
<accession>A0A484HHD0</accession>
<keyword evidence="3" id="KW-1133">Transmembrane helix</keyword>
<keyword evidence="3" id="KW-0472">Membrane</keyword>
<sequence length="312" mass="32836">MFFNRIKKTRKNIEKPMKFKAKTITKDQWTGFIVVIVLFSGILLYANIKGASPQQGQVPLPVYPPGPAAPAGVFSPPVQAPAPASALSPAATAKAVQEAINEAVAGVRPSIVAVTVPAAKVAGTADPSGLTFVRPNRTGPNVTGSGVIIDPAGYILTTFQTVGKAEKVKVKLYGVLQSEYMAEVVAVDSKTDLALLKIETPGVYPAAMIGNSDSIEIGDIVFAIGAPYGFSRSVSMGIVSANRRKISIKDRWYPDLIQTDAAINRGDDGGALINIRGEVIGVNMAYFIPGNHFTGIGFALPINDAANLLGRM</sequence>
<dbReference type="InterPro" id="IPR009003">
    <property type="entry name" value="Peptidase_S1_PA"/>
</dbReference>
<evidence type="ECO:0000256" key="3">
    <source>
        <dbReference type="SAM" id="Phobius"/>
    </source>
</evidence>
<dbReference type="SUPFAM" id="SSF50494">
    <property type="entry name" value="Trypsin-like serine proteases"/>
    <property type="match status" value="1"/>
</dbReference>
<dbReference type="PRINTS" id="PR00834">
    <property type="entry name" value="PROTEASES2C"/>
</dbReference>
<keyword evidence="3" id="KW-0812">Transmembrane</keyword>
<dbReference type="PANTHER" id="PTHR43343">
    <property type="entry name" value="PEPTIDASE S12"/>
    <property type="match status" value="1"/>
</dbReference>
<protein>
    <submittedName>
        <fullName evidence="4">Magnetosome protein MamE-Nter</fullName>
    </submittedName>
</protein>